<evidence type="ECO:0000313" key="3">
    <source>
        <dbReference type="Proteomes" id="UP000298200"/>
    </source>
</evidence>
<protein>
    <submittedName>
        <fullName evidence="2">Uncharacterized protein</fullName>
    </submittedName>
</protein>
<feature type="signal peptide" evidence="1">
    <location>
        <begin position="1"/>
        <end position="21"/>
    </location>
</feature>
<dbReference type="EMBL" id="RQFU01000026">
    <property type="protein sequence ID" value="TGL17087.1"/>
    <property type="molecule type" value="Genomic_DNA"/>
</dbReference>
<dbReference type="RefSeq" id="WP_135637547.1">
    <property type="nucleotide sequence ID" value="NZ_RQFU01000026.1"/>
</dbReference>
<gene>
    <name evidence="2" type="ORF">EHQ46_17845</name>
</gene>
<reference evidence="3" key="1">
    <citation type="journal article" date="2019" name="PLoS Negl. Trop. Dis.">
        <title>Revisiting the worldwide diversity of Leptospira species in the environment.</title>
        <authorList>
            <person name="Vincent A.T."/>
            <person name="Schiettekatte O."/>
            <person name="Bourhy P."/>
            <person name="Veyrier F.J."/>
            <person name="Picardeau M."/>
        </authorList>
    </citation>
    <scope>NUCLEOTIDE SEQUENCE [LARGE SCALE GENOMIC DNA]</scope>
    <source>
        <strain evidence="3">201800272</strain>
    </source>
</reference>
<proteinExistence type="predicted"/>
<evidence type="ECO:0000313" key="2">
    <source>
        <dbReference type="EMBL" id="TGL17087.1"/>
    </source>
</evidence>
<accession>A0ABY2LX63</accession>
<keyword evidence="1" id="KW-0732">Signal</keyword>
<name>A0ABY2LX63_9LEPT</name>
<dbReference type="Proteomes" id="UP000298200">
    <property type="component" value="Unassembled WGS sequence"/>
</dbReference>
<sequence length="146" mass="17485">MKLLFVSLMIMISVLIPNAYAANRQFDCTRVKRGMFYYEASPDLFIIIERNENFQRQHRLYETFYKVENITWMDPCSYILKTTELNDPFLGNEIGSESEIRIVSVTETYYEYITKENGKRKDKQKIYFLKDLAKIIEKQKKYNVSD</sequence>
<organism evidence="2 3">
    <name type="scientific">Leptospira yanagawae</name>
    <dbReference type="NCBI Taxonomy" id="293069"/>
    <lineage>
        <taxon>Bacteria</taxon>
        <taxon>Pseudomonadati</taxon>
        <taxon>Spirochaetota</taxon>
        <taxon>Spirochaetia</taxon>
        <taxon>Leptospirales</taxon>
        <taxon>Leptospiraceae</taxon>
        <taxon>Leptospira</taxon>
    </lineage>
</organism>
<feature type="chain" id="PRO_5046878863" evidence="1">
    <location>
        <begin position="22"/>
        <end position="146"/>
    </location>
</feature>
<keyword evidence="3" id="KW-1185">Reference proteome</keyword>
<evidence type="ECO:0000256" key="1">
    <source>
        <dbReference type="SAM" id="SignalP"/>
    </source>
</evidence>
<comment type="caution">
    <text evidence="2">The sequence shown here is derived from an EMBL/GenBank/DDBJ whole genome shotgun (WGS) entry which is preliminary data.</text>
</comment>